<dbReference type="HOGENOM" id="CLU_003439_1_0_1"/>
<dbReference type="PROSITE" id="PS50005">
    <property type="entry name" value="TPR"/>
    <property type="match status" value="3"/>
</dbReference>
<comment type="caution">
    <text evidence="4">The sequence shown here is derived from an EMBL/GenBank/DDBJ whole genome shotgun (WGS) entry which is preliminary data.</text>
</comment>
<keyword evidence="5" id="KW-1185">Reference proteome</keyword>
<dbReference type="Pfam" id="PF13424">
    <property type="entry name" value="TPR_12"/>
    <property type="match status" value="1"/>
</dbReference>
<dbReference type="InterPro" id="IPR050498">
    <property type="entry name" value="Ycf3"/>
</dbReference>
<dbReference type="Gene3D" id="1.25.40.1040">
    <property type="match status" value="1"/>
</dbReference>
<sequence length="1200" mass="140868">MDRISSQSEGSSSKKRIENNYEESHTNIFENQVLLELEMDGFTTTDEKVKKLIIEELDEVKYLYALKLLFENFQEQISDNVLVKSLKKLASPALFDSYYSEESAARLELHIRTWIAALERILFLKIRLTREFRNQLYNSLAKFAKIHRKTTQVIKEGLENNIRPKINKAVEEGFKNDFNLNYNPLDHQKDNQGNEKIAKKRNYNVDFLLTHLRDTLHSLRDDENWVQEIFRRLTSFLKTFLNIAPGALPGLPIPNDNCSILSMLSQLRQGLSFKYPVASYYINWRIILLIKYKLTELSGSSKKFCEMMIVEYIWAYFEREWENVANKTILDTLDSQFKFDEISNKLIKTLRNAGSLINDLVENEPLALPDTLWFGILDLAQSLIQSSIQTSIHGLCYYLAIESLNKAPSSFIQFKAIEVLLHLYNVNKELFSVIEIDLEQYAQKLRENNLSIEKFENLLQYVKEKCHKDFEIINRNNENKKGKETTLSTNKQGEILNKVAENITCPISSEPADKLCTFGCQHTISLDSFKKLEKYICPICRQNIESINILPQNTIYKSLNSQFTKAGHITPSINLDHTSDSNDSEVDNMLSKKMNFVRKIKFNTNKLQSLFQVRNSVKQHPIYQNVIKELTERNYKQAIDECQKYLKSFPKSNSMKCLIAYSYRCLNNYDQACLYLDEAIKLKEKDPIAWYIYGEIFFRQNKYDDAISKLVISRGLNANIGNLNIILGYSYLFLGMKRNNKSNYSINEHALKVFNEIQNGSNKSLCFKYCAYLYEMQGDYINTLRKLDSYLNINDGDSLVLCYYGEILIRLGRYNEAMEYFKKAYDVDPENFHNLSKRAITYHMLGKYEEALSDLNRALQLNQSYSLAYHYRGLTFYSMKNVNKSISDFEKCVKLNSNDMLGRMQLLYLKKLDDINSEIDQIANIDDDESLLFIRCKIYIESKEYDKALLDLDRLFELNYDEISFIHLLREYFDFWIYVCEYYNISDDGFTDFGIVEKLNKYMYKVKAIYFVSNLDNLSTINYNIQDDDNPNSLPKKVLIMKNKLVTFPRLSNIWWDDVKYYVAWRLCIRELPSKDCSLNFMIKIGNGDNSYRQIDHTLEYEKLSKFIGLGWTEYTVPSKVESDMLDWIELSVEANNDLIIKIDYVRFTTIEKDHIYLPKIDCLPIYKLHPSVPKAFEDKYFQKQVLENLLELNYIINYL</sequence>
<dbReference type="InterPro" id="IPR013083">
    <property type="entry name" value="Znf_RING/FYVE/PHD"/>
</dbReference>
<evidence type="ECO:0000256" key="1">
    <source>
        <dbReference type="ARBA" id="ARBA00022737"/>
    </source>
</evidence>
<protein>
    <submittedName>
        <fullName evidence="4">Anaphase promoting complex subunit CDC27</fullName>
    </submittedName>
</protein>
<dbReference type="PANTHER" id="PTHR44858:SF1">
    <property type="entry name" value="UDP-N-ACETYLGLUCOSAMINE--PEPTIDE N-ACETYLGLUCOSAMINYLTRANSFERASE SPINDLY-RELATED"/>
    <property type="match status" value="1"/>
</dbReference>
<dbReference type="Proteomes" id="UP000022910">
    <property type="component" value="Unassembled WGS sequence"/>
</dbReference>
<evidence type="ECO:0000256" key="3">
    <source>
        <dbReference type="PROSITE-ProRule" id="PRU00339"/>
    </source>
</evidence>
<evidence type="ECO:0000313" key="4">
    <source>
        <dbReference type="EMBL" id="EXX72499.1"/>
    </source>
</evidence>
<proteinExistence type="predicted"/>
<dbReference type="Gene3D" id="1.25.40.10">
    <property type="entry name" value="Tetratricopeptide repeat domain"/>
    <property type="match status" value="1"/>
</dbReference>
<evidence type="ECO:0000313" key="5">
    <source>
        <dbReference type="Proteomes" id="UP000022910"/>
    </source>
</evidence>
<keyword evidence="1" id="KW-0677">Repeat</keyword>
<accession>A0A015KY49</accession>
<dbReference type="Pfam" id="PF12895">
    <property type="entry name" value="ANAPC3"/>
    <property type="match status" value="1"/>
</dbReference>
<feature type="repeat" description="TPR" evidence="3">
    <location>
        <begin position="832"/>
        <end position="865"/>
    </location>
</feature>
<dbReference type="InterPro" id="IPR011990">
    <property type="entry name" value="TPR-like_helical_dom_sf"/>
</dbReference>
<dbReference type="SUPFAM" id="SSF57850">
    <property type="entry name" value="RING/U-box"/>
    <property type="match status" value="1"/>
</dbReference>
<dbReference type="EMBL" id="JEMT01015294">
    <property type="protein sequence ID" value="EXX72499.1"/>
    <property type="molecule type" value="Genomic_DNA"/>
</dbReference>
<dbReference type="InterPro" id="IPR019734">
    <property type="entry name" value="TPR_rpt"/>
</dbReference>
<dbReference type="SMART" id="SM00028">
    <property type="entry name" value="TPR"/>
    <property type="match status" value="6"/>
</dbReference>
<dbReference type="SMR" id="A0A015KY49"/>
<dbReference type="PANTHER" id="PTHR44858">
    <property type="entry name" value="TETRATRICOPEPTIDE REPEAT PROTEIN 6"/>
    <property type="match status" value="1"/>
</dbReference>
<name>A0A015KY49_RHIIW</name>
<feature type="repeat" description="TPR" evidence="3">
    <location>
        <begin position="798"/>
        <end position="831"/>
    </location>
</feature>
<dbReference type="Gene3D" id="3.30.40.10">
    <property type="entry name" value="Zinc/RING finger domain, C3HC4 (zinc finger)"/>
    <property type="match status" value="1"/>
</dbReference>
<dbReference type="OrthoDB" id="3257538at2759"/>
<dbReference type="SUPFAM" id="SSF48452">
    <property type="entry name" value="TPR-like"/>
    <property type="match status" value="2"/>
</dbReference>
<evidence type="ECO:0000256" key="2">
    <source>
        <dbReference type="ARBA" id="ARBA00022803"/>
    </source>
</evidence>
<gene>
    <name evidence="4" type="ORF">RirG_068760</name>
</gene>
<dbReference type="STRING" id="1432141.A0A015KY49"/>
<dbReference type="Pfam" id="PF13181">
    <property type="entry name" value="TPR_8"/>
    <property type="match status" value="1"/>
</dbReference>
<reference evidence="4 5" key="1">
    <citation type="submission" date="2014-02" db="EMBL/GenBank/DDBJ databases">
        <title>Single nucleus genome sequencing reveals high similarity among nuclei of an endomycorrhizal fungus.</title>
        <authorList>
            <person name="Lin K."/>
            <person name="Geurts R."/>
            <person name="Zhang Z."/>
            <person name="Limpens E."/>
            <person name="Saunders D.G."/>
            <person name="Mu D."/>
            <person name="Pang E."/>
            <person name="Cao H."/>
            <person name="Cha H."/>
            <person name="Lin T."/>
            <person name="Zhou Q."/>
            <person name="Shang Y."/>
            <person name="Li Y."/>
            <person name="Ivanov S."/>
            <person name="Sharma T."/>
            <person name="Velzen R.V."/>
            <person name="Ruijter N.D."/>
            <person name="Aanen D.K."/>
            <person name="Win J."/>
            <person name="Kamoun S."/>
            <person name="Bisseling T."/>
            <person name="Huang S."/>
        </authorList>
    </citation>
    <scope>NUCLEOTIDE SEQUENCE [LARGE SCALE GENOMIC DNA]</scope>
    <source>
        <strain evidence="5">DAOM197198w</strain>
    </source>
</reference>
<dbReference type="AlphaFoldDB" id="A0A015KY49"/>
<organism evidence="4 5">
    <name type="scientific">Rhizophagus irregularis (strain DAOM 197198w)</name>
    <name type="common">Glomus intraradices</name>
    <dbReference type="NCBI Taxonomy" id="1432141"/>
    <lineage>
        <taxon>Eukaryota</taxon>
        <taxon>Fungi</taxon>
        <taxon>Fungi incertae sedis</taxon>
        <taxon>Mucoromycota</taxon>
        <taxon>Glomeromycotina</taxon>
        <taxon>Glomeromycetes</taxon>
        <taxon>Glomerales</taxon>
        <taxon>Glomeraceae</taxon>
        <taxon>Rhizophagus</taxon>
    </lineage>
</organism>
<feature type="repeat" description="TPR" evidence="3">
    <location>
        <begin position="866"/>
        <end position="899"/>
    </location>
</feature>
<dbReference type="PROSITE" id="PS50293">
    <property type="entry name" value="TPR_REGION"/>
    <property type="match status" value="1"/>
</dbReference>
<keyword evidence="2 3" id="KW-0802">TPR repeat</keyword>